<comment type="caution">
    <text evidence="1">The sequence shown here is derived from an EMBL/GenBank/DDBJ whole genome shotgun (WGS) entry which is preliminary data.</text>
</comment>
<gene>
    <name evidence="1" type="ORF">SAMN05216550_108231</name>
</gene>
<evidence type="ECO:0000313" key="2">
    <source>
        <dbReference type="Proteomes" id="UP000183529"/>
    </source>
</evidence>
<accession>A0AAQ1GGF2</accession>
<dbReference type="AlphaFoldDB" id="A0AAQ1GGF2"/>
<protein>
    <submittedName>
        <fullName evidence="1">Uncharacterized protein</fullName>
    </submittedName>
</protein>
<dbReference type="RefSeq" id="WP_074983959.1">
    <property type="nucleotide sequence ID" value="NZ_CADFGN010000003.1"/>
</dbReference>
<organism evidence="1 2">
    <name type="scientific">Paraburkholderia tropica</name>
    <dbReference type="NCBI Taxonomy" id="92647"/>
    <lineage>
        <taxon>Bacteria</taxon>
        <taxon>Pseudomonadati</taxon>
        <taxon>Pseudomonadota</taxon>
        <taxon>Betaproteobacteria</taxon>
        <taxon>Burkholderiales</taxon>
        <taxon>Burkholderiaceae</taxon>
        <taxon>Paraburkholderia</taxon>
    </lineage>
</organism>
<proteinExistence type="predicted"/>
<evidence type="ECO:0000313" key="1">
    <source>
        <dbReference type="EMBL" id="SEJ78049.1"/>
    </source>
</evidence>
<dbReference type="Proteomes" id="UP000183529">
    <property type="component" value="Unassembled WGS sequence"/>
</dbReference>
<sequence length="249" mass="27401">MALPTDEEVYVFLQLQSADGYVQSVRVIEQTIFLVVDAERVATSAHDKHVTSRRQLAALSRALHEKFQLDVQVSIASDAASQRIQTALESVLRVRFGDSVSGVTVALLDAETASVWIDAEDVNDLQVVDQIGVATRDALRLFDLPKSSLHIQAPVVEEPTLLAILRATKILAPVPIEQLAKVLVTDYRLPSEHWLAAKLDLARKRGLVIRDHSGAFHLTEEGLAAVPAGRGRNGTDVVRALALIKRRWR</sequence>
<name>A0AAQ1GGF2_9BURK</name>
<reference evidence="1 2" key="1">
    <citation type="submission" date="2016-10" db="EMBL/GenBank/DDBJ databases">
        <authorList>
            <person name="Varghese N."/>
            <person name="Submissions S."/>
        </authorList>
    </citation>
    <scope>NUCLEOTIDE SEQUENCE [LARGE SCALE GENOMIC DNA]</scope>
    <source>
        <strain evidence="1 2">LMG 22274</strain>
    </source>
</reference>
<dbReference type="EMBL" id="FNZM01000008">
    <property type="protein sequence ID" value="SEJ78049.1"/>
    <property type="molecule type" value="Genomic_DNA"/>
</dbReference>